<keyword evidence="4" id="KW-0282">Flagellum</keyword>
<protein>
    <recommendedName>
        <fullName evidence="4">Tektin</fullName>
    </recommendedName>
</protein>
<evidence type="ECO:0000256" key="4">
    <source>
        <dbReference type="RuleBase" id="RU367040"/>
    </source>
</evidence>
<dbReference type="Pfam" id="PF03148">
    <property type="entry name" value="Tektin"/>
    <property type="match status" value="1"/>
</dbReference>
<accession>A0A2S2NNE5</accession>
<evidence type="ECO:0000256" key="3">
    <source>
        <dbReference type="ARBA" id="ARBA00023054"/>
    </source>
</evidence>
<comment type="subcellular location">
    <subcellularLocation>
        <location evidence="4">Cytoplasm</location>
        <location evidence="4">Cytoskeleton</location>
        <location evidence="4">Cilium axoneme</location>
    </subcellularLocation>
</comment>
<gene>
    <name evidence="5" type="primary">TEKT4</name>
    <name evidence="5" type="ORF">g.23101</name>
</gene>
<name>A0A2S2NNE5_SCHGA</name>
<dbReference type="GO" id="GO:0060271">
    <property type="term" value="P:cilium assembly"/>
    <property type="evidence" value="ECO:0007669"/>
    <property type="project" value="UniProtKB-UniRule"/>
</dbReference>
<sequence>MLDSTKKIAGMARNIDRWKTYMFQILENMRNEIDLLTLSKKKIQKAQVALHIICSISTECLERRSFRLEMDHTLDPGQVELVKEKELITEIGNLYCRTLRQIEVQLDRNKQIKFRLEKNWSDKHRSFQIDTINIGLNIQSPIIMSHTDVIKDSESTCLSVPEWEKITKSLYEEAMQVLNESRQLRSIVDDVLKKSAKKLRDQADTVDIALARFISDTEQIGQAIENDLKQVVQRLGDSEKSIGNLLRVISNLEKAKQTAETRLYNRLERPGDENVKDNAQLSLISEVKSITEQLNTLNYQLDCARTGHLGLQEARSQLEDDSRIKRKTLWIDSIRCQNIRAHYPSMNILIGY</sequence>
<dbReference type="AlphaFoldDB" id="A0A2S2NNE5"/>
<keyword evidence="3" id="KW-0175">Coiled coil</keyword>
<keyword evidence="2" id="KW-0963">Cytoplasm</keyword>
<evidence type="ECO:0000313" key="5">
    <source>
        <dbReference type="EMBL" id="MBY18711.1"/>
    </source>
</evidence>
<dbReference type="PANTHER" id="PTHR19960">
    <property type="entry name" value="TEKTIN"/>
    <property type="match status" value="1"/>
</dbReference>
<dbReference type="InterPro" id="IPR048256">
    <property type="entry name" value="Tektin-like"/>
</dbReference>
<dbReference type="GO" id="GO:0015630">
    <property type="term" value="C:microtubule cytoskeleton"/>
    <property type="evidence" value="ECO:0007669"/>
    <property type="project" value="UniProtKB-UniRule"/>
</dbReference>
<keyword evidence="4" id="KW-0966">Cell projection</keyword>
<organism evidence="5">
    <name type="scientific">Schizaphis graminum</name>
    <name type="common">Green bug aphid</name>
    <dbReference type="NCBI Taxonomy" id="13262"/>
    <lineage>
        <taxon>Eukaryota</taxon>
        <taxon>Metazoa</taxon>
        <taxon>Ecdysozoa</taxon>
        <taxon>Arthropoda</taxon>
        <taxon>Hexapoda</taxon>
        <taxon>Insecta</taxon>
        <taxon>Pterygota</taxon>
        <taxon>Neoptera</taxon>
        <taxon>Paraneoptera</taxon>
        <taxon>Hemiptera</taxon>
        <taxon>Sternorrhyncha</taxon>
        <taxon>Aphidomorpha</taxon>
        <taxon>Aphidoidea</taxon>
        <taxon>Aphididae</taxon>
        <taxon>Aphidini</taxon>
        <taxon>Schizaphis</taxon>
    </lineage>
</organism>
<proteinExistence type="inferred from homology"/>
<evidence type="ECO:0000256" key="1">
    <source>
        <dbReference type="ARBA" id="ARBA00007209"/>
    </source>
</evidence>
<dbReference type="GO" id="GO:0005930">
    <property type="term" value="C:axoneme"/>
    <property type="evidence" value="ECO:0007669"/>
    <property type="project" value="UniProtKB-SubCell"/>
</dbReference>
<dbReference type="EMBL" id="GGMR01006092">
    <property type="protein sequence ID" value="MBY18711.1"/>
    <property type="molecule type" value="Transcribed_RNA"/>
</dbReference>
<dbReference type="InterPro" id="IPR000435">
    <property type="entry name" value="Tektins"/>
</dbReference>
<dbReference type="PANTHER" id="PTHR19960:SF12">
    <property type="entry name" value="TEKTIN-4"/>
    <property type="match status" value="1"/>
</dbReference>
<reference evidence="5" key="1">
    <citation type="submission" date="2018-04" db="EMBL/GenBank/DDBJ databases">
        <title>Transcriptome of Schizaphis graminum biotype I.</title>
        <authorList>
            <person name="Scully E.D."/>
            <person name="Geib S.M."/>
            <person name="Palmer N.A."/>
            <person name="Koch K."/>
            <person name="Bradshaw J."/>
            <person name="Heng-Moss T."/>
            <person name="Sarath G."/>
        </authorList>
    </citation>
    <scope>NUCLEOTIDE SEQUENCE</scope>
</reference>
<keyword evidence="4" id="KW-0969">Cilium</keyword>
<comment type="similarity">
    <text evidence="1 4">Belongs to the tektin family.</text>
</comment>
<dbReference type="GO" id="GO:0005634">
    <property type="term" value="C:nucleus"/>
    <property type="evidence" value="ECO:0007669"/>
    <property type="project" value="TreeGrafter"/>
</dbReference>
<dbReference type="GO" id="GO:0060294">
    <property type="term" value="P:cilium movement involved in cell motility"/>
    <property type="evidence" value="ECO:0007669"/>
    <property type="project" value="UniProtKB-UniRule"/>
</dbReference>
<evidence type="ECO:0000256" key="2">
    <source>
        <dbReference type="ARBA" id="ARBA00022490"/>
    </source>
</evidence>